<reference evidence="1 2" key="1">
    <citation type="submission" date="2011-08" db="EMBL/GenBank/DDBJ databases">
        <title>The Genome Sequence of Oribacterium sp. ACB7.</title>
        <authorList>
            <consortium name="The Broad Institute Genome Sequencing Platform"/>
            <person name="Earl A."/>
            <person name="Ward D."/>
            <person name="Feldgarden M."/>
            <person name="Gevers D."/>
            <person name="Sizova M."/>
            <person name="Hazen A."/>
            <person name="Epstein S."/>
            <person name="Young S.K."/>
            <person name="Zeng Q."/>
            <person name="Gargeya S."/>
            <person name="Fitzgerald M."/>
            <person name="Haas B."/>
            <person name="Abouelleil A."/>
            <person name="Alvarado L."/>
            <person name="Arachchi H.M."/>
            <person name="Berlin A."/>
            <person name="Brown A."/>
            <person name="Chapman S.B."/>
            <person name="Chen Z."/>
            <person name="Dunbar C."/>
            <person name="Freedman E."/>
            <person name="Gearin G."/>
            <person name="Gellesch M."/>
            <person name="Goldberg J."/>
            <person name="Griggs A."/>
            <person name="Gujja S."/>
            <person name="Heiman D."/>
            <person name="Howarth C."/>
            <person name="Larson L."/>
            <person name="Lui A."/>
            <person name="MacDonald P.J.P."/>
            <person name="Montmayeur A."/>
            <person name="Murphy C."/>
            <person name="Neiman D."/>
            <person name="Pearson M."/>
            <person name="Priest M."/>
            <person name="Roberts A."/>
            <person name="Saif S."/>
            <person name="Shea T."/>
            <person name="Shenoy N."/>
            <person name="Sisk P."/>
            <person name="Stolte C."/>
            <person name="Sykes S."/>
            <person name="Wortman J."/>
            <person name="Nusbaum C."/>
            <person name="Birren B."/>
        </authorList>
    </citation>
    <scope>NUCLEOTIDE SEQUENCE [LARGE SCALE GENOMIC DNA]</scope>
    <source>
        <strain evidence="1 2">ACB7</strain>
    </source>
</reference>
<name>G9WTX4_9FIRM</name>
<dbReference type="InterPro" id="IPR021707">
    <property type="entry name" value="DUF3290"/>
</dbReference>
<dbReference type="Pfam" id="PF11694">
    <property type="entry name" value="DUF3290"/>
    <property type="match status" value="1"/>
</dbReference>
<proteinExistence type="predicted"/>
<keyword evidence="2" id="KW-1185">Reference proteome</keyword>
<comment type="caution">
    <text evidence="1">The sequence shown here is derived from an EMBL/GenBank/DDBJ whole genome shotgun (WGS) entry which is preliminary data.</text>
</comment>
<sequence>MLILVGIRINEAQEHKAVDDGYGTALRLIEELSETLAIPKEEIVINTQAARDGAIIRVPENHFFRVIYADGKILLENMEIYNPQIEIIDAESTS</sequence>
<protein>
    <submittedName>
        <fullName evidence="1">Uncharacterized protein</fullName>
    </submittedName>
</protein>
<dbReference type="EMBL" id="AFZD01000016">
    <property type="protein sequence ID" value="EHL12177.1"/>
    <property type="molecule type" value="Genomic_DNA"/>
</dbReference>
<evidence type="ECO:0000313" key="1">
    <source>
        <dbReference type="EMBL" id="EHL12177.1"/>
    </source>
</evidence>
<accession>G9WTX4</accession>
<dbReference type="HOGENOM" id="CLU_2383315_0_0_9"/>
<dbReference type="AlphaFoldDB" id="G9WTX4"/>
<organism evidence="1 2">
    <name type="scientific">Oribacterium asaccharolyticum ACB7</name>
    <dbReference type="NCBI Taxonomy" id="796944"/>
    <lineage>
        <taxon>Bacteria</taxon>
        <taxon>Bacillati</taxon>
        <taxon>Bacillota</taxon>
        <taxon>Clostridia</taxon>
        <taxon>Lachnospirales</taxon>
        <taxon>Lachnospiraceae</taxon>
        <taxon>Oribacterium</taxon>
    </lineage>
</organism>
<dbReference type="PATRIC" id="fig|796944.3.peg.1198"/>
<evidence type="ECO:0000313" key="2">
    <source>
        <dbReference type="Proteomes" id="UP000003527"/>
    </source>
</evidence>
<dbReference type="Proteomes" id="UP000003527">
    <property type="component" value="Unassembled WGS sequence"/>
</dbReference>
<gene>
    <name evidence="1" type="ORF">HMPREF9624_00484</name>
</gene>